<gene>
    <name evidence="1" type="ORF">GNF83_20465</name>
</gene>
<dbReference type="Proteomes" id="UP001288944">
    <property type="component" value="Unassembled WGS sequence"/>
</dbReference>
<reference evidence="1" key="1">
    <citation type="submission" date="2019-11" db="EMBL/GenBank/DDBJ databases">
        <title>Characterization of Clostridium perfringens isolates from swine manure treated agricultural soils.</title>
        <authorList>
            <person name="Wushke S.T."/>
        </authorList>
    </citation>
    <scope>NUCLEOTIDE SEQUENCE</scope>
    <source>
        <strain evidence="1">X62</strain>
    </source>
</reference>
<dbReference type="SUPFAM" id="SSF53613">
    <property type="entry name" value="Ribokinase-like"/>
    <property type="match status" value="1"/>
</dbReference>
<keyword evidence="1" id="KW-0418">Kinase</keyword>
<organism evidence="1 2">
    <name type="scientific">Clostridium perfringens</name>
    <dbReference type="NCBI Taxonomy" id="1502"/>
    <lineage>
        <taxon>Bacteria</taxon>
        <taxon>Bacillati</taxon>
        <taxon>Bacillota</taxon>
        <taxon>Clostridia</taxon>
        <taxon>Eubacteriales</taxon>
        <taxon>Clostridiaceae</taxon>
        <taxon>Clostridium</taxon>
    </lineage>
</organism>
<feature type="non-terminal residue" evidence="1">
    <location>
        <position position="45"/>
    </location>
</feature>
<dbReference type="Gene3D" id="3.40.1190.20">
    <property type="match status" value="1"/>
</dbReference>
<evidence type="ECO:0000313" key="2">
    <source>
        <dbReference type="Proteomes" id="UP001288944"/>
    </source>
</evidence>
<dbReference type="AlphaFoldDB" id="A0AAW9KFL9"/>
<dbReference type="InterPro" id="IPR029056">
    <property type="entry name" value="Ribokinase-like"/>
</dbReference>
<proteinExistence type="predicted"/>
<dbReference type="GO" id="GO:0016301">
    <property type="term" value="F:kinase activity"/>
    <property type="evidence" value="ECO:0007669"/>
    <property type="project" value="UniProtKB-KW"/>
</dbReference>
<evidence type="ECO:0000313" key="1">
    <source>
        <dbReference type="EMBL" id="MDZ7543502.1"/>
    </source>
</evidence>
<sequence>MKNVLVFGEVLLRLTPPNNLKIIQTNSFNLYFGGAEANVAVGLSN</sequence>
<keyword evidence="1" id="KW-0808">Transferase</keyword>
<accession>A0AAW9KFL9</accession>
<protein>
    <submittedName>
        <fullName evidence="1">Sugar kinase</fullName>
    </submittedName>
</protein>
<dbReference type="EMBL" id="WNUR01001261">
    <property type="protein sequence ID" value="MDZ7543502.1"/>
    <property type="molecule type" value="Genomic_DNA"/>
</dbReference>
<comment type="caution">
    <text evidence="1">The sequence shown here is derived from an EMBL/GenBank/DDBJ whole genome shotgun (WGS) entry which is preliminary data.</text>
</comment>
<name>A0AAW9KFL9_CLOPF</name>